<organism evidence="1 2">
    <name type="scientific">Hygrophoropsis aurantiaca</name>
    <dbReference type="NCBI Taxonomy" id="72124"/>
    <lineage>
        <taxon>Eukaryota</taxon>
        <taxon>Fungi</taxon>
        <taxon>Dikarya</taxon>
        <taxon>Basidiomycota</taxon>
        <taxon>Agaricomycotina</taxon>
        <taxon>Agaricomycetes</taxon>
        <taxon>Agaricomycetidae</taxon>
        <taxon>Boletales</taxon>
        <taxon>Coniophorineae</taxon>
        <taxon>Hygrophoropsidaceae</taxon>
        <taxon>Hygrophoropsis</taxon>
    </lineage>
</organism>
<keyword evidence="2" id="KW-1185">Reference proteome</keyword>
<accession>A0ACB8A2V3</accession>
<name>A0ACB8A2V3_9AGAM</name>
<reference evidence="1" key="1">
    <citation type="journal article" date="2021" name="New Phytol.">
        <title>Evolutionary innovations through gain and loss of genes in the ectomycorrhizal Boletales.</title>
        <authorList>
            <person name="Wu G."/>
            <person name="Miyauchi S."/>
            <person name="Morin E."/>
            <person name="Kuo A."/>
            <person name="Drula E."/>
            <person name="Varga T."/>
            <person name="Kohler A."/>
            <person name="Feng B."/>
            <person name="Cao Y."/>
            <person name="Lipzen A."/>
            <person name="Daum C."/>
            <person name="Hundley H."/>
            <person name="Pangilinan J."/>
            <person name="Johnson J."/>
            <person name="Barry K."/>
            <person name="LaButti K."/>
            <person name="Ng V."/>
            <person name="Ahrendt S."/>
            <person name="Min B."/>
            <person name="Choi I.G."/>
            <person name="Park H."/>
            <person name="Plett J.M."/>
            <person name="Magnuson J."/>
            <person name="Spatafora J.W."/>
            <person name="Nagy L.G."/>
            <person name="Henrissat B."/>
            <person name="Grigoriev I.V."/>
            <person name="Yang Z.L."/>
            <person name="Xu J."/>
            <person name="Martin F.M."/>
        </authorList>
    </citation>
    <scope>NUCLEOTIDE SEQUENCE</scope>
    <source>
        <strain evidence="1">ATCC 28755</strain>
    </source>
</reference>
<gene>
    <name evidence="1" type="ORF">BJ138DRAFT_1161078</name>
</gene>
<evidence type="ECO:0000313" key="1">
    <source>
        <dbReference type="EMBL" id="KAH7907037.1"/>
    </source>
</evidence>
<evidence type="ECO:0000313" key="2">
    <source>
        <dbReference type="Proteomes" id="UP000790377"/>
    </source>
</evidence>
<dbReference type="Proteomes" id="UP000790377">
    <property type="component" value="Unassembled WGS sequence"/>
</dbReference>
<dbReference type="EMBL" id="MU267945">
    <property type="protein sequence ID" value="KAH7907037.1"/>
    <property type="molecule type" value="Genomic_DNA"/>
</dbReference>
<protein>
    <submittedName>
        <fullName evidence="1">Uncharacterized protein</fullName>
    </submittedName>
</protein>
<sequence>MRGLETKGLIKWRLYSVALCTAGLHAQNACRCTDNLHATCTRPFIKGDGTDLDQLERSREAMFSGIGQVECQGRISGWFQLLVSWT</sequence>
<proteinExistence type="predicted"/>
<comment type="caution">
    <text evidence="1">The sequence shown here is derived from an EMBL/GenBank/DDBJ whole genome shotgun (WGS) entry which is preliminary data.</text>
</comment>